<accession>A0A5C6XDT9</accession>
<reference evidence="1 2" key="1">
    <citation type="submission" date="2019-08" db="EMBL/GenBank/DDBJ databases">
        <title>Bradymonadales sp. TMQ2.</title>
        <authorList>
            <person name="Liang Q."/>
        </authorList>
    </citation>
    <scope>NUCLEOTIDE SEQUENCE [LARGE SCALE GENOMIC DNA]</scope>
    <source>
        <strain evidence="1 2">TMQ2</strain>
    </source>
</reference>
<evidence type="ECO:0000313" key="1">
    <source>
        <dbReference type="EMBL" id="TXD39576.1"/>
    </source>
</evidence>
<dbReference type="EMBL" id="VOSL01000033">
    <property type="protein sequence ID" value="TXD39576.1"/>
    <property type="molecule type" value="Genomic_DNA"/>
</dbReference>
<dbReference type="AlphaFoldDB" id="A0A5C6XDT9"/>
<gene>
    <name evidence="1" type="ORF">FRC96_06995</name>
</gene>
<sequence>MNLGGDTLIDFAFKDDLYVSRGAGPRLYSDVESLYEKYEQWYGIPDSVLFDYPPKKISAGLSIGEYLRQSFQEAKIDSSAIPGKTVYWKTPEYNIKFYSPIPYPETKKDSLLYVKSPSIEYTT</sequence>
<dbReference type="Proteomes" id="UP000321046">
    <property type="component" value="Unassembled WGS sequence"/>
</dbReference>
<comment type="caution">
    <text evidence="1">The sequence shown here is derived from an EMBL/GenBank/DDBJ whole genome shotgun (WGS) entry which is preliminary data.</text>
</comment>
<proteinExistence type="predicted"/>
<organism evidence="1 2">
    <name type="scientific">Lujinxingia vulgaris</name>
    <dbReference type="NCBI Taxonomy" id="2600176"/>
    <lineage>
        <taxon>Bacteria</taxon>
        <taxon>Deltaproteobacteria</taxon>
        <taxon>Bradymonadales</taxon>
        <taxon>Lujinxingiaceae</taxon>
        <taxon>Lujinxingia</taxon>
    </lineage>
</organism>
<protein>
    <submittedName>
        <fullName evidence="1">Uncharacterized protein</fullName>
    </submittedName>
</protein>
<name>A0A5C6XDT9_9DELT</name>
<evidence type="ECO:0000313" key="2">
    <source>
        <dbReference type="Proteomes" id="UP000321046"/>
    </source>
</evidence>